<dbReference type="EMBL" id="QJSW01000003">
    <property type="protein sequence ID" value="PYE50837.1"/>
    <property type="molecule type" value="Genomic_DNA"/>
</dbReference>
<dbReference type="InterPro" id="IPR021454">
    <property type="entry name" value="DUF3105"/>
</dbReference>
<comment type="caution">
    <text evidence="2">The sequence shown here is derived from an EMBL/GenBank/DDBJ whole genome shotgun (WGS) entry which is preliminary data.</text>
</comment>
<feature type="transmembrane region" description="Helical" evidence="1">
    <location>
        <begin position="20"/>
        <end position="39"/>
    </location>
</feature>
<feature type="transmembrane region" description="Helical" evidence="1">
    <location>
        <begin position="64"/>
        <end position="85"/>
    </location>
</feature>
<dbReference type="Pfam" id="PF11303">
    <property type="entry name" value="DUF3105"/>
    <property type="match status" value="1"/>
</dbReference>
<reference evidence="2 3" key="1">
    <citation type="submission" date="2018-06" db="EMBL/GenBank/DDBJ databases">
        <title>Genomic Encyclopedia of Type Strains, Phase III (KMG-III): the genomes of soil and plant-associated and newly described type strains.</title>
        <authorList>
            <person name="Whitman W."/>
        </authorList>
    </citation>
    <scope>NUCLEOTIDE SEQUENCE [LARGE SCALE GENOMIC DNA]</scope>
    <source>
        <strain evidence="2 3">CECT 7022</strain>
    </source>
</reference>
<keyword evidence="1" id="KW-0472">Membrane</keyword>
<dbReference type="Proteomes" id="UP000247790">
    <property type="component" value="Unassembled WGS sequence"/>
</dbReference>
<proteinExistence type="predicted"/>
<evidence type="ECO:0000313" key="2">
    <source>
        <dbReference type="EMBL" id="PYE50837.1"/>
    </source>
</evidence>
<organism evidence="2 3">
    <name type="scientific">Paenibacillus barcinonensis</name>
    <dbReference type="NCBI Taxonomy" id="198119"/>
    <lineage>
        <taxon>Bacteria</taxon>
        <taxon>Bacillati</taxon>
        <taxon>Bacillota</taxon>
        <taxon>Bacilli</taxon>
        <taxon>Bacillales</taxon>
        <taxon>Paenibacillaceae</taxon>
        <taxon>Paenibacillus</taxon>
    </lineage>
</organism>
<gene>
    <name evidence="2" type="ORF">DFQ00_103256</name>
</gene>
<sequence>MDMTHMDHMQMEPSAGTSYLWLIVGAVVLMLSIAAYIWASRTRGSILGHMKKKERAAIQKKGRFIKNTAHILIGASIVAFGLFFLQNADGNTYDVSQLDNNAVIDVTDDKYYGATHTEEPIHYEMKIPTSGPHNPHDIKFGFYTDFPGYHYLVHNMEHGDIIIYYREDASDMLKEHLKYLTKFRKAGSGILAVPNKDIPDGSEVVVTAWTHTMKLNKFDDAKVGTFINRYINQGPEKIPASIRQGGGTM</sequence>
<name>A0A2V4VC23_PAEBA</name>
<accession>A0A2V4VC23</accession>
<dbReference type="AlphaFoldDB" id="A0A2V4VC23"/>
<protein>
    <submittedName>
        <fullName evidence="2">Uncharacterized protein DUF3105</fullName>
    </submittedName>
</protein>
<evidence type="ECO:0000313" key="3">
    <source>
        <dbReference type="Proteomes" id="UP000247790"/>
    </source>
</evidence>
<keyword evidence="1" id="KW-0812">Transmembrane</keyword>
<keyword evidence="1" id="KW-1133">Transmembrane helix</keyword>
<evidence type="ECO:0000256" key="1">
    <source>
        <dbReference type="SAM" id="Phobius"/>
    </source>
</evidence>